<evidence type="ECO:0000313" key="3">
    <source>
        <dbReference type="Proteomes" id="UP000190508"/>
    </source>
</evidence>
<organism evidence="2 3">
    <name type="scientific">Xanthomonas citri pv. durantae</name>
    <dbReference type="NCBI Taxonomy" id="487862"/>
    <lineage>
        <taxon>Bacteria</taxon>
        <taxon>Pseudomonadati</taxon>
        <taxon>Pseudomonadota</taxon>
        <taxon>Gammaproteobacteria</taxon>
        <taxon>Lysobacterales</taxon>
        <taxon>Lysobacteraceae</taxon>
        <taxon>Xanthomonas</taxon>
    </lineage>
</organism>
<sequence>MHRDHWIRPPQFNNGPHPAAPEEKRNPRPLRRNATYPVGGDPPVVLVSASGLWGITEATVARRCS</sequence>
<feature type="region of interest" description="Disordered" evidence="1">
    <location>
        <begin position="1"/>
        <end position="41"/>
    </location>
</feature>
<evidence type="ECO:0000256" key="1">
    <source>
        <dbReference type="SAM" id="MobiDB-lite"/>
    </source>
</evidence>
<accession>A0A9X9IBY7</accession>
<gene>
    <name evidence="2" type="ORF">Xdur_013045</name>
</gene>
<name>A0A9X9IBY7_XANCI</name>
<reference evidence="2" key="1">
    <citation type="submission" date="2020-12" db="EMBL/GenBank/DDBJ databases">
        <title>Complete genome investigation of Xanthomonas citri pv. durantae LMG696.</title>
        <authorList>
            <person name="Rana R."/>
            <person name="Bansal K."/>
            <person name="Patil P.B."/>
        </authorList>
    </citation>
    <scope>NUCLEOTIDE SEQUENCE</scope>
    <source>
        <strain evidence="2">LMG696</strain>
    </source>
</reference>
<dbReference type="Proteomes" id="UP000190508">
    <property type="component" value="Chromosome"/>
</dbReference>
<dbReference type="EMBL" id="CP066343">
    <property type="protein sequence ID" value="UVG57177.1"/>
    <property type="molecule type" value="Genomic_DNA"/>
</dbReference>
<evidence type="ECO:0000313" key="2">
    <source>
        <dbReference type="EMBL" id="UVG57177.1"/>
    </source>
</evidence>
<dbReference type="AlphaFoldDB" id="A0A9X9IBY7"/>
<protein>
    <submittedName>
        <fullName evidence="2">Uncharacterized protein</fullName>
    </submittedName>
</protein>
<proteinExistence type="predicted"/>